<comment type="similarity">
    <text evidence="2 8">Belongs to the methyltransferase superfamily. RRP8 family.</text>
</comment>
<evidence type="ECO:0000313" key="10">
    <source>
        <dbReference type="EMBL" id="TBU10205.1"/>
    </source>
</evidence>
<dbReference type="VEuPathDB" id="MicrosporidiaDB:CWI38_1943p0010"/>
<dbReference type="Pfam" id="PF05148">
    <property type="entry name" value="Methyltransf_8"/>
    <property type="match status" value="2"/>
</dbReference>
<comment type="function">
    <text evidence="8">S-adenosyl-L-methionine-dependent methyltransferase that specifically methylates the N(1) position of adenine in helix 25.1 in 25S rRNA. Required both for ribosomal 40S and 60S subunits biogenesis. Required for efficient pre-rRNA cleavage at site A2.</text>
</comment>
<keyword evidence="4 8" id="KW-0489">Methyltransferase</keyword>
<dbReference type="Proteomes" id="UP000292282">
    <property type="component" value="Unassembled WGS sequence"/>
</dbReference>
<organism evidence="10 11">
    <name type="scientific">Hamiltosporidium tvaerminnensis</name>
    <dbReference type="NCBI Taxonomy" id="1176355"/>
    <lineage>
        <taxon>Eukaryota</taxon>
        <taxon>Fungi</taxon>
        <taxon>Fungi incertae sedis</taxon>
        <taxon>Microsporidia</taxon>
        <taxon>Dubosqiidae</taxon>
        <taxon>Hamiltosporidium</taxon>
    </lineage>
</organism>
<keyword evidence="6 8" id="KW-0949">S-adenosyl-L-methionine</keyword>
<keyword evidence="5 8" id="KW-0808">Transferase</keyword>
<proteinExistence type="inferred from homology"/>
<dbReference type="Gene3D" id="1.10.10.2150">
    <property type="entry name" value="Ribosomal RNA-processing protein 8, N-terminal domain"/>
    <property type="match status" value="1"/>
</dbReference>
<dbReference type="EC" id="2.1.1.-" evidence="8"/>
<evidence type="ECO:0000256" key="6">
    <source>
        <dbReference type="ARBA" id="ARBA00022691"/>
    </source>
</evidence>
<feature type="compositionally biased region" description="Basic and acidic residues" evidence="9">
    <location>
        <begin position="129"/>
        <end position="141"/>
    </location>
</feature>
<dbReference type="GO" id="GO:0005730">
    <property type="term" value="C:nucleolus"/>
    <property type="evidence" value="ECO:0007669"/>
    <property type="project" value="UniProtKB-SubCell"/>
</dbReference>
<accession>A0A4Q9LRP4</accession>
<keyword evidence="7 8" id="KW-0539">Nucleus</keyword>
<dbReference type="PANTHER" id="PTHR12787">
    <property type="entry name" value="RIBOSOMAL RNA-PROCESSING PROTEIN 8"/>
    <property type="match status" value="1"/>
</dbReference>
<dbReference type="InterPro" id="IPR007823">
    <property type="entry name" value="RRP8"/>
</dbReference>
<keyword evidence="3 8" id="KW-0698">rRNA processing</keyword>
<evidence type="ECO:0000256" key="1">
    <source>
        <dbReference type="ARBA" id="ARBA00004604"/>
    </source>
</evidence>
<dbReference type="PANTHER" id="PTHR12787:SF0">
    <property type="entry name" value="RIBOSOMAL RNA-PROCESSING PROTEIN 8"/>
    <property type="match status" value="1"/>
</dbReference>
<dbReference type="InterPro" id="IPR029063">
    <property type="entry name" value="SAM-dependent_MTases_sf"/>
</dbReference>
<comment type="caution">
    <text evidence="10">The sequence shown here is derived from an EMBL/GenBank/DDBJ whole genome shotgun (WGS) entry which is preliminary data.</text>
</comment>
<dbReference type="InterPro" id="IPR042036">
    <property type="entry name" value="RRP8_N"/>
</dbReference>
<gene>
    <name evidence="10" type="ORF">CWI38_1943p0010</name>
</gene>
<feature type="region of interest" description="Disordered" evidence="9">
    <location>
        <begin position="89"/>
        <end position="149"/>
    </location>
</feature>
<evidence type="ECO:0000256" key="2">
    <source>
        <dbReference type="ARBA" id="ARBA00006301"/>
    </source>
</evidence>
<reference evidence="10 11" key="1">
    <citation type="submission" date="2017-12" db="EMBL/GenBank/DDBJ databases">
        <authorList>
            <person name="Pombert J.-F."/>
            <person name="Haag K.L."/>
            <person name="Ebert D."/>
        </authorList>
    </citation>
    <scope>NUCLEOTIDE SEQUENCE [LARGE SCALE GENOMIC DNA]</scope>
    <source>
        <strain evidence="10">IL-G-3</strain>
    </source>
</reference>
<evidence type="ECO:0000256" key="7">
    <source>
        <dbReference type="ARBA" id="ARBA00023242"/>
    </source>
</evidence>
<dbReference type="SUPFAM" id="SSF53335">
    <property type="entry name" value="S-adenosyl-L-methionine-dependent methyltransferases"/>
    <property type="match status" value="1"/>
</dbReference>
<sequence>MNLQQKLQNRIKGAKFRIINEIMTKNKKIKLKNTDIKEYHDGYTQQVNKWTYDPIYDIIEYLKQYSNLTIADVGCGQAKISKYFQSNTKKENISEDNNSKKNTREENTREDSNSKDDEDISNEYNNKYNKKDNINNKDKNSINKHNKRDNMRKYNHKILSFDLYPTSKEVIKCDMEDLKLKDKTTDIIIFCLSLMKINIYKTIKESNRVLKNNGKLIITEVLSRIISVKEFICQVENMGFKILKVRNKNKYFINFIFIKIKDILKENVMEEGVSDSDMLEGVNDTNMLEGVSDSTILEGVLECVNDTNMLEGVLEGVNNKKMLEGVLECVNDTNMLEGVSDSTILEGVLECVNDTNMLEGVLEGVNNKNMLEGVSNSNMLKGVSDKNMLEGVSNSNDNQQGVSNNNHNSNTTSNSNTNYRGYITENEGEILLKPFIYKKR</sequence>
<dbReference type="GO" id="GO:0008168">
    <property type="term" value="F:methyltransferase activity"/>
    <property type="evidence" value="ECO:0007669"/>
    <property type="project" value="UniProtKB-KW"/>
</dbReference>
<feature type="region of interest" description="Disordered" evidence="9">
    <location>
        <begin position="388"/>
        <end position="420"/>
    </location>
</feature>
<evidence type="ECO:0000256" key="3">
    <source>
        <dbReference type="ARBA" id="ARBA00022552"/>
    </source>
</evidence>
<dbReference type="STRING" id="1176355.A0A4Q9LRP4"/>
<dbReference type="AlphaFoldDB" id="A0A4Q9LRP4"/>
<evidence type="ECO:0000256" key="4">
    <source>
        <dbReference type="ARBA" id="ARBA00022603"/>
    </source>
</evidence>
<evidence type="ECO:0000256" key="8">
    <source>
        <dbReference type="RuleBase" id="RU365074"/>
    </source>
</evidence>
<name>A0A4Q9LRP4_9MICR</name>
<dbReference type="Gene3D" id="3.40.50.150">
    <property type="entry name" value="Vaccinia Virus protein VP39"/>
    <property type="match status" value="1"/>
</dbReference>
<dbReference type="GO" id="GO:0032259">
    <property type="term" value="P:methylation"/>
    <property type="evidence" value="ECO:0007669"/>
    <property type="project" value="UniProtKB-KW"/>
</dbReference>
<dbReference type="EMBL" id="PITK01001943">
    <property type="protein sequence ID" value="TBU10205.1"/>
    <property type="molecule type" value="Genomic_DNA"/>
</dbReference>
<dbReference type="CDD" id="cd02440">
    <property type="entry name" value="AdoMet_MTases"/>
    <property type="match status" value="1"/>
</dbReference>
<evidence type="ECO:0000256" key="9">
    <source>
        <dbReference type="SAM" id="MobiDB-lite"/>
    </source>
</evidence>
<feature type="compositionally biased region" description="Low complexity" evidence="9">
    <location>
        <begin position="393"/>
        <end position="418"/>
    </location>
</feature>
<keyword evidence="11" id="KW-1185">Reference proteome</keyword>
<protein>
    <recommendedName>
        <fullName evidence="8">Ribosomal RNA-processing protein 8</fullName>
        <ecNumber evidence="8">2.1.1.-</ecNumber>
    </recommendedName>
</protein>
<evidence type="ECO:0000313" key="11">
    <source>
        <dbReference type="Proteomes" id="UP000292282"/>
    </source>
</evidence>
<evidence type="ECO:0000256" key="5">
    <source>
        <dbReference type="ARBA" id="ARBA00022679"/>
    </source>
</evidence>
<feature type="compositionally biased region" description="Basic and acidic residues" evidence="9">
    <location>
        <begin position="89"/>
        <end position="115"/>
    </location>
</feature>
<dbReference type="OrthoDB" id="10258825at2759"/>
<comment type="subcellular location">
    <subcellularLocation>
        <location evidence="1 8">Nucleus</location>
        <location evidence="1 8">Nucleolus</location>
    </subcellularLocation>
</comment>
<dbReference type="GO" id="GO:0006364">
    <property type="term" value="P:rRNA processing"/>
    <property type="evidence" value="ECO:0007669"/>
    <property type="project" value="UniProtKB-UniRule"/>
</dbReference>